<evidence type="ECO:0000256" key="1">
    <source>
        <dbReference type="ARBA" id="ARBA00007177"/>
    </source>
</evidence>
<gene>
    <name evidence="3" type="primary">ureD</name>
    <name evidence="4" type="ORF">SAMN05421548_10982</name>
</gene>
<keyword evidence="3" id="KW-0963">Cytoplasm</keyword>
<organism evidence="4 5">
    <name type="scientific">Paraburkholderia lycopersici</name>
    <dbReference type="NCBI Taxonomy" id="416944"/>
    <lineage>
        <taxon>Bacteria</taxon>
        <taxon>Pseudomonadati</taxon>
        <taxon>Pseudomonadota</taxon>
        <taxon>Betaproteobacteria</taxon>
        <taxon>Burkholderiales</taxon>
        <taxon>Burkholderiaceae</taxon>
        <taxon>Paraburkholderia</taxon>
    </lineage>
</organism>
<evidence type="ECO:0000256" key="3">
    <source>
        <dbReference type="HAMAP-Rule" id="MF_01384"/>
    </source>
</evidence>
<comment type="subunit">
    <text evidence="3">UreD, UreF and UreG form a complex that acts as a GTP-hydrolysis-dependent molecular chaperone, activating the urease apoprotein by helping to assemble the nickel containing metallocenter of UreC. The UreE protein probably delivers the nickel.</text>
</comment>
<dbReference type="STRING" id="416944.SAMN05421548_10982"/>
<dbReference type="Proteomes" id="UP000198908">
    <property type="component" value="Unassembled WGS sequence"/>
</dbReference>
<dbReference type="GO" id="GO:0016151">
    <property type="term" value="F:nickel cation binding"/>
    <property type="evidence" value="ECO:0007669"/>
    <property type="project" value="UniProtKB-UniRule"/>
</dbReference>
<comment type="subcellular location">
    <subcellularLocation>
        <location evidence="3">Cytoplasm</location>
    </subcellularLocation>
</comment>
<protein>
    <recommendedName>
        <fullName evidence="3">Urease accessory protein UreD</fullName>
    </recommendedName>
</protein>
<dbReference type="PANTHER" id="PTHR33643:SF1">
    <property type="entry name" value="UREASE ACCESSORY PROTEIN D"/>
    <property type="match status" value="1"/>
</dbReference>
<keyword evidence="5" id="KW-1185">Reference proteome</keyword>
<proteinExistence type="inferred from homology"/>
<reference evidence="5" key="1">
    <citation type="submission" date="2016-09" db="EMBL/GenBank/DDBJ databases">
        <authorList>
            <person name="Varghese N."/>
            <person name="Submissions S."/>
        </authorList>
    </citation>
    <scope>NUCLEOTIDE SEQUENCE [LARGE SCALE GENOMIC DNA]</scope>
    <source>
        <strain evidence="5">TNe-862</strain>
    </source>
</reference>
<dbReference type="RefSeq" id="WP_091996984.1">
    <property type="nucleotide sequence ID" value="NZ_FMYQ01000009.1"/>
</dbReference>
<accession>A0A1G6NLJ1</accession>
<keyword evidence="2 3" id="KW-0143">Chaperone</keyword>
<name>A0A1G6NLJ1_9BURK</name>
<dbReference type="AlphaFoldDB" id="A0A1G6NLJ1"/>
<evidence type="ECO:0000313" key="5">
    <source>
        <dbReference type="Proteomes" id="UP000198908"/>
    </source>
</evidence>
<evidence type="ECO:0000313" key="4">
    <source>
        <dbReference type="EMBL" id="SDC68244.1"/>
    </source>
</evidence>
<evidence type="ECO:0000256" key="2">
    <source>
        <dbReference type="ARBA" id="ARBA00023186"/>
    </source>
</evidence>
<dbReference type="HAMAP" id="MF_01384">
    <property type="entry name" value="UreD"/>
    <property type="match status" value="1"/>
</dbReference>
<dbReference type="EMBL" id="FMYQ01000009">
    <property type="protein sequence ID" value="SDC68244.1"/>
    <property type="molecule type" value="Genomic_DNA"/>
</dbReference>
<dbReference type="OrthoDB" id="9798842at2"/>
<sequence>MSLHEDHAALASTTFRSTAHQEWAAKLELGFERHGERTTLAHRRHLGPLRVQRALYPEGDAICHAVIVHPPAGIAGGDRLDIDVNVGDGAHAVLTTPGATKWYKSNGRVARQRIKVRLGAGAKLDWLPQNNLVFDHAHAELEFALALGAGATAIGWDATQLGRQAAGERWSSGMVRALTRVTRAARGDDDDDELLWFERALIDAADPLRDAPQGLAGYPAFGVLWAVGPACTDALASDLAATLPFDDTLRSGASCVAPGVLLVRVVGRSMEPLQHTLAQCWTALRPFVHGVAAAPLRLWTT</sequence>
<dbReference type="InterPro" id="IPR002669">
    <property type="entry name" value="UreD"/>
</dbReference>
<comment type="similarity">
    <text evidence="1 3">Belongs to the UreD family.</text>
</comment>
<dbReference type="Pfam" id="PF01774">
    <property type="entry name" value="UreD"/>
    <property type="match status" value="1"/>
</dbReference>
<dbReference type="PANTHER" id="PTHR33643">
    <property type="entry name" value="UREASE ACCESSORY PROTEIN D"/>
    <property type="match status" value="1"/>
</dbReference>
<keyword evidence="3" id="KW-0996">Nickel insertion</keyword>
<comment type="function">
    <text evidence="3">Required for maturation of urease via the functional incorporation of the urease nickel metallocenter.</text>
</comment>
<dbReference type="GO" id="GO:0005737">
    <property type="term" value="C:cytoplasm"/>
    <property type="evidence" value="ECO:0007669"/>
    <property type="project" value="UniProtKB-SubCell"/>
</dbReference>